<evidence type="ECO:0000259" key="1">
    <source>
        <dbReference type="PROSITE" id="PS50878"/>
    </source>
</evidence>
<reference evidence="2" key="3">
    <citation type="submission" date="2025-09" db="UniProtKB">
        <authorList>
            <consortium name="Ensembl"/>
        </authorList>
    </citation>
    <scope>IDENTIFICATION</scope>
</reference>
<dbReference type="GO" id="GO:0016706">
    <property type="term" value="F:2-oxoglutarate-dependent dioxygenase activity"/>
    <property type="evidence" value="ECO:0007669"/>
    <property type="project" value="InterPro"/>
</dbReference>
<dbReference type="Proteomes" id="UP000694397">
    <property type="component" value="Chromosome 9"/>
</dbReference>
<evidence type="ECO:0000313" key="2">
    <source>
        <dbReference type="Ensembl" id="ENSSFOP00015032969.2"/>
    </source>
</evidence>
<protein>
    <recommendedName>
        <fullName evidence="1">Reverse transcriptase domain-containing protein</fullName>
    </recommendedName>
</protein>
<name>A0A8C9SC26_SCLFO</name>
<dbReference type="OrthoDB" id="10037236at2759"/>
<sequence length="345" mass="38871">MQYHTHFTPFCLTWIIKTAMQGYYLWTIAQHLTLISTKLIQKLLRLGLSATLCNWILDFLTNKPQRVRIGSNTSSQLTLNTGTPQGGVLSPVLYSLFTHDCVASHSSNNIIKFADDTTIVGLITNNDETAYKEEMRLLGEWCQDNNLSLNVSKTKGLVIDFRKQDTAHAPIYIGGGVVERVNSFRFLGVTLNAKLIWTEHTASTIKKAHQRLHFLRRLKKTRMSATVLTTFYRCAVESVLTGCITSWGGSCSIQDKKALQRVVKTAQGIIGTQLPAVQDTYATRCLRMMMRIMKDHSHPTLALFSSLPSAKLLRFIRTCTARYKNSFYPTAVKVYNTNQCATFSN</sequence>
<dbReference type="PANTHER" id="PTHR33332">
    <property type="entry name" value="REVERSE TRANSCRIPTASE DOMAIN-CONTAINING PROTEIN"/>
    <property type="match status" value="1"/>
</dbReference>
<dbReference type="InterPro" id="IPR043502">
    <property type="entry name" value="DNA/RNA_pol_sf"/>
</dbReference>
<accession>A0A8C9SC26</accession>
<organism evidence="2 3">
    <name type="scientific">Scleropages formosus</name>
    <name type="common">Asian bonytongue</name>
    <name type="synonym">Osteoglossum formosum</name>
    <dbReference type="NCBI Taxonomy" id="113540"/>
    <lineage>
        <taxon>Eukaryota</taxon>
        <taxon>Metazoa</taxon>
        <taxon>Chordata</taxon>
        <taxon>Craniata</taxon>
        <taxon>Vertebrata</taxon>
        <taxon>Euteleostomi</taxon>
        <taxon>Actinopterygii</taxon>
        <taxon>Neopterygii</taxon>
        <taxon>Teleostei</taxon>
        <taxon>Osteoglossocephala</taxon>
        <taxon>Osteoglossomorpha</taxon>
        <taxon>Osteoglossiformes</taxon>
        <taxon>Osteoglossidae</taxon>
        <taxon>Scleropages</taxon>
    </lineage>
</organism>
<dbReference type="Pfam" id="PF00078">
    <property type="entry name" value="RVT_1"/>
    <property type="match status" value="1"/>
</dbReference>
<dbReference type="PROSITE" id="PS50878">
    <property type="entry name" value="RT_POL"/>
    <property type="match status" value="1"/>
</dbReference>
<dbReference type="SUPFAM" id="SSF56672">
    <property type="entry name" value="DNA/RNA polymerases"/>
    <property type="match status" value="1"/>
</dbReference>
<proteinExistence type="predicted"/>
<dbReference type="InterPro" id="IPR000477">
    <property type="entry name" value="RT_dom"/>
</dbReference>
<dbReference type="Ensembl" id="ENSSFOT00015033333.2">
    <property type="protein sequence ID" value="ENSSFOP00015032969.2"/>
    <property type="gene ID" value="ENSSFOG00015021062.2"/>
</dbReference>
<feature type="domain" description="Reverse transcriptase" evidence="1">
    <location>
        <begin position="1"/>
        <end position="191"/>
    </location>
</feature>
<reference evidence="2" key="2">
    <citation type="submission" date="2025-08" db="UniProtKB">
        <authorList>
            <consortium name="Ensembl"/>
        </authorList>
    </citation>
    <scope>IDENTIFICATION</scope>
</reference>
<keyword evidence="3" id="KW-1185">Reference proteome</keyword>
<dbReference type="GeneTree" id="ENSGT01020000230367"/>
<evidence type="ECO:0000313" key="3">
    <source>
        <dbReference type="Proteomes" id="UP000694397"/>
    </source>
</evidence>
<dbReference type="Pfam" id="PF09004">
    <property type="entry name" value="ALKBH8_N"/>
    <property type="match status" value="1"/>
</dbReference>
<dbReference type="AlphaFoldDB" id="A0A8C9SC26"/>
<dbReference type="InterPro" id="IPR015095">
    <property type="entry name" value="AlkB_hom8_N"/>
</dbReference>
<reference evidence="2 3" key="1">
    <citation type="submission" date="2019-04" db="EMBL/GenBank/DDBJ databases">
        <authorList>
            <consortium name="Wellcome Sanger Institute Data Sharing"/>
        </authorList>
    </citation>
    <scope>NUCLEOTIDE SEQUENCE [LARGE SCALE GENOMIC DNA]</scope>
</reference>
<dbReference type="GO" id="GO:0008168">
    <property type="term" value="F:methyltransferase activity"/>
    <property type="evidence" value="ECO:0007669"/>
    <property type="project" value="InterPro"/>
</dbReference>